<evidence type="ECO:0000256" key="2">
    <source>
        <dbReference type="ARBA" id="ARBA00022679"/>
    </source>
</evidence>
<keyword evidence="10" id="KW-1185">Reference proteome</keyword>
<evidence type="ECO:0000259" key="8">
    <source>
        <dbReference type="Pfam" id="PF00078"/>
    </source>
</evidence>
<gene>
    <name evidence="9" type="ORF">SPHA_26407</name>
</gene>
<dbReference type="InterPro" id="IPR000477">
    <property type="entry name" value="RT_dom"/>
</dbReference>
<protein>
    <recommendedName>
        <fullName evidence="8">Reverse transcriptase domain-containing protein</fullName>
    </recommendedName>
</protein>
<dbReference type="Gene3D" id="3.30.70.270">
    <property type="match status" value="1"/>
</dbReference>
<evidence type="ECO:0000313" key="9">
    <source>
        <dbReference type="EMBL" id="CAE1249039.1"/>
    </source>
</evidence>
<dbReference type="Proteomes" id="UP000597762">
    <property type="component" value="Unassembled WGS sequence"/>
</dbReference>
<evidence type="ECO:0000313" key="10">
    <source>
        <dbReference type="Proteomes" id="UP000597762"/>
    </source>
</evidence>
<name>A0A812BYF4_ACAPH</name>
<dbReference type="PANTHER" id="PTHR24559:SF444">
    <property type="entry name" value="REVERSE TRANSCRIPTASE DOMAIN-CONTAINING PROTEIN"/>
    <property type="match status" value="1"/>
</dbReference>
<accession>A0A812BYF4</accession>
<dbReference type="CDD" id="cd01647">
    <property type="entry name" value="RT_LTR"/>
    <property type="match status" value="1"/>
</dbReference>
<dbReference type="Pfam" id="PF00078">
    <property type="entry name" value="RVT_1"/>
    <property type="match status" value="1"/>
</dbReference>
<evidence type="ECO:0000256" key="3">
    <source>
        <dbReference type="ARBA" id="ARBA00022695"/>
    </source>
</evidence>
<dbReference type="EMBL" id="CAHIKZ030001008">
    <property type="protein sequence ID" value="CAE1249039.1"/>
    <property type="molecule type" value="Genomic_DNA"/>
</dbReference>
<evidence type="ECO:0000256" key="1">
    <source>
        <dbReference type="ARBA" id="ARBA00022670"/>
    </source>
</evidence>
<dbReference type="InterPro" id="IPR043128">
    <property type="entry name" value="Rev_trsase/Diguanyl_cyclase"/>
</dbReference>
<organism evidence="9 10">
    <name type="scientific">Acanthosepion pharaonis</name>
    <name type="common">Pharaoh cuttlefish</name>
    <name type="synonym">Sepia pharaonis</name>
    <dbReference type="NCBI Taxonomy" id="158019"/>
    <lineage>
        <taxon>Eukaryota</taxon>
        <taxon>Metazoa</taxon>
        <taxon>Spiralia</taxon>
        <taxon>Lophotrochozoa</taxon>
        <taxon>Mollusca</taxon>
        <taxon>Cephalopoda</taxon>
        <taxon>Coleoidea</taxon>
        <taxon>Decapodiformes</taxon>
        <taxon>Sepiida</taxon>
        <taxon>Sepiina</taxon>
        <taxon>Sepiidae</taxon>
        <taxon>Acanthosepion</taxon>
    </lineage>
</organism>
<proteinExistence type="predicted"/>
<sequence>MVSKSEAGAWRPCGDFRRLNAQTVPDKYPIPHLQDFAITLQGASIFTKLDLRKAFHQIPVAKDDIHKTAVTTPFGLFEFTRMPFGLRNAAQSFQRLIDEVLRGLHFTFAYIDDVLIASRNIEEHTDRGTERSAFTSKRFVSKTSKLISWKPLSYFSELYHRICILTATKERSAFTSKRFVSKTFKTEKQPFKSILLNCNNFHGEIHLRSNTTKNI</sequence>
<keyword evidence="6" id="KW-0378">Hydrolase</keyword>
<feature type="domain" description="Reverse transcriptase" evidence="8">
    <location>
        <begin position="4"/>
        <end position="128"/>
    </location>
</feature>
<dbReference type="GO" id="GO:0008233">
    <property type="term" value="F:peptidase activity"/>
    <property type="evidence" value="ECO:0007669"/>
    <property type="project" value="UniProtKB-KW"/>
</dbReference>
<dbReference type="InterPro" id="IPR053134">
    <property type="entry name" value="RNA-dir_DNA_polymerase"/>
</dbReference>
<keyword evidence="5" id="KW-0255">Endonuclease</keyword>
<dbReference type="GO" id="GO:0003964">
    <property type="term" value="F:RNA-directed DNA polymerase activity"/>
    <property type="evidence" value="ECO:0007669"/>
    <property type="project" value="UniProtKB-KW"/>
</dbReference>
<keyword evidence="2" id="KW-0808">Transferase</keyword>
<evidence type="ECO:0000256" key="4">
    <source>
        <dbReference type="ARBA" id="ARBA00022722"/>
    </source>
</evidence>
<keyword evidence="4" id="KW-0540">Nuclease</keyword>
<evidence type="ECO:0000256" key="5">
    <source>
        <dbReference type="ARBA" id="ARBA00022759"/>
    </source>
</evidence>
<dbReference type="InterPro" id="IPR043502">
    <property type="entry name" value="DNA/RNA_pol_sf"/>
</dbReference>
<dbReference type="GO" id="GO:0006508">
    <property type="term" value="P:proteolysis"/>
    <property type="evidence" value="ECO:0007669"/>
    <property type="project" value="UniProtKB-KW"/>
</dbReference>
<comment type="caution">
    <text evidence="9">The sequence shown here is derived from an EMBL/GenBank/DDBJ whole genome shotgun (WGS) entry which is preliminary data.</text>
</comment>
<reference evidence="9" key="1">
    <citation type="submission" date="2021-01" db="EMBL/GenBank/DDBJ databases">
        <authorList>
            <person name="Li R."/>
            <person name="Bekaert M."/>
        </authorList>
    </citation>
    <scope>NUCLEOTIDE SEQUENCE</scope>
    <source>
        <strain evidence="9">Farmed</strain>
    </source>
</reference>
<keyword evidence="1" id="KW-0645">Protease</keyword>
<evidence type="ECO:0000256" key="7">
    <source>
        <dbReference type="ARBA" id="ARBA00022918"/>
    </source>
</evidence>
<evidence type="ECO:0000256" key="6">
    <source>
        <dbReference type="ARBA" id="ARBA00022801"/>
    </source>
</evidence>
<dbReference type="SUPFAM" id="SSF56672">
    <property type="entry name" value="DNA/RNA polymerases"/>
    <property type="match status" value="1"/>
</dbReference>
<keyword evidence="3" id="KW-0548">Nucleotidyltransferase</keyword>
<dbReference type="PANTHER" id="PTHR24559">
    <property type="entry name" value="TRANSPOSON TY3-I GAG-POL POLYPROTEIN"/>
    <property type="match status" value="1"/>
</dbReference>
<dbReference type="AlphaFoldDB" id="A0A812BYF4"/>
<dbReference type="OrthoDB" id="10064107at2759"/>
<keyword evidence="7" id="KW-0695">RNA-directed DNA polymerase</keyword>
<dbReference type="FunFam" id="3.10.10.10:FF:000007">
    <property type="entry name" value="Retrovirus-related Pol polyprotein from transposon 17.6-like Protein"/>
    <property type="match status" value="1"/>
</dbReference>
<dbReference type="GO" id="GO:0004519">
    <property type="term" value="F:endonuclease activity"/>
    <property type="evidence" value="ECO:0007669"/>
    <property type="project" value="UniProtKB-KW"/>
</dbReference>